<keyword evidence="1" id="KW-1133">Transmembrane helix</keyword>
<reference evidence="3" key="1">
    <citation type="submission" date="2022-11" db="UniProtKB">
        <authorList>
            <consortium name="WormBaseParasite"/>
        </authorList>
    </citation>
    <scope>IDENTIFICATION</scope>
</reference>
<dbReference type="WBParaSite" id="ACRNAN_Path_697.g2613.t1">
    <property type="protein sequence ID" value="ACRNAN_Path_697.g2613.t1"/>
    <property type="gene ID" value="ACRNAN_Path_697.g2613"/>
</dbReference>
<keyword evidence="1" id="KW-0472">Membrane</keyword>
<organism evidence="2 3">
    <name type="scientific">Acrobeloides nanus</name>
    <dbReference type="NCBI Taxonomy" id="290746"/>
    <lineage>
        <taxon>Eukaryota</taxon>
        <taxon>Metazoa</taxon>
        <taxon>Ecdysozoa</taxon>
        <taxon>Nematoda</taxon>
        <taxon>Chromadorea</taxon>
        <taxon>Rhabditida</taxon>
        <taxon>Tylenchina</taxon>
        <taxon>Cephalobomorpha</taxon>
        <taxon>Cephaloboidea</taxon>
        <taxon>Cephalobidae</taxon>
        <taxon>Acrobeloides</taxon>
    </lineage>
</organism>
<evidence type="ECO:0000313" key="3">
    <source>
        <dbReference type="WBParaSite" id="ACRNAN_Path_697.g2613.t1"/>
    </source>
</evidence>
<proteinExistence type="predicted"/>
<name>A0A914CA95_9BILA</name>
<feature type="transmembrane region" description="Helical" evidence="1">
    <location>
        <begin position="6"/>
        <end position="31"/>
    </location>
</feature>
<protein>
    <submittedName>
        <fullName evidence="3">Uncharacterized protein</fullName>
    </submittedName>
</protein>
<evidence type="ECO:0000313" key="2">
    <source>
        <dbReference type="Proteomes" id="UP000887540"/>
    </source>
</evidence>
<keyword evidence="1" id="KW-0812">Transmembrane</keyword>
<evidence type="ECO:0000256" key="1">
    <source>
        <dbReference type="SAM" id="Phobius"/>
    </source>
</evidence>
<dbReference type="AlphaFoldDB" id="A0A914CA95"/>
<sequence>MDENLAWIFLALGLGTVLAVFVAVALIVYFWQKKKRRIHVEKVTIADSLVSSPRYSAQTDEYDEKTSSPRSYIHIFEGLPMHGKNNFLTPSPPIEVVAPQTPIVSVHQGPKLTELSEVKHELEPTVLTSVVVIDDYPPDPPKTTPPPLDRYNRRMITNYFLESSIEDADVENPTPPEPTPDVKSITPVIKERPFFIDLKEATDKCQKIEISK</sequence>
<keyword evidence="2" id="KW-1185">Reference proteome</keyword>
<accession>A0A914CA95</accession>
<dbReference type="Proteomes" id="UP000887540">
    <property type="component" value="Unplaced"/>
</dbReference>